<evidence type="ECO:0000256" key="8">
    <source>
        <dbReference type="SAM" id="MobiDB-lite"/>
    </source>
</evidence>
<evidence type="ECO:0000256" key="2">
    <source>
        <dbReference type="ARBA" id="ARBA00022448"/>
    </source>
</evidence>
<dbReference type="InterPro" id="IPR000515">
    <property type="entry name" value="MetI-like"/>
</dbReference>
<feature type="transmembrane region" description="Helical" evidence="7">
    <location>
        <begin position="190"/>
        <end position="211"/>
    </location>
</feature>
<comment type="subcellular location">
    <subcellularLocation>
        <location evidence="1 7">Cell membrane</location>
        <topology evidence="1 7">Multi-pass membrane protein</topology>
    </subcellularLocation>
</comment>
<dbReference type="PROSITE" id="PS50928">
    <property type="entry name" value="ABC_TM1"/>
    <property type="match status" value="1"/>
</dbReference>
<keyword evidence="2 7" id="KW-0813">Transport</keyword>
<dbReference type="Pfam" id="PF00528">
    <property type="entry name" value="BPD_transp_1"/>
    <property type="match status" value="1"/>
</dbReference>
<keyword evidence="4 7" id="KW-0812">Transmembrane</keyword>
<evidence type="ECO:0000256" key="5">
    <source>
        <dbReference type="ARBA" id="ARBA00022989"/>
    </source>
</evidence>
<dbReference type="Proteomes" id="UP000295371">
    <property type="component" value="Unassembled WGS sequence"/>
</dbReference>
<evidence type="ECO:0000313" key="11">
    <source>
        <dbReference type="Proteomes" id="UP000295371"/>
    </source>
</evidence>
<name>A0A4V3ENU1_9ACTN</name>
<reference evidence="10 11" key="1">
    <citation type="submission" date="2019-03" db="EMBL/GenBank/DDBJ databases">
        <title>Genomic Encyclopedia of Archaeal and Bacterial Type Strains, Phase II (KMG-II): from individual species to whole genera.</title>
        <authorList>
            <person name="Goeker M."/>
        </authorList>
    </citation>
    <scope>NUCLEOTIDE SEQUENCE [LARGE SCALE GENOMIC DNA]</scope>
    <source>
        <strain evidence="10 11">DSM 24323</strain>
    </source>
</reference>
<keyword evidence="3" id="KW-1003">Cell membrane</keyword>
<evidence type="ECO:0000256" key="4">
    <source>
        <dbReference type="ARBA" id="ARBA00022692"/>
    </source>
</evidence>
<dbReference type="GO" id="GO:0005886">
    <property type="term" value="C:plasma membrane"/>
    <property type="evidence" value="ECO:0007669"/>
    <property type="project" value="UniProtKB-SubCell"/>
</dbReference>
<protein>
    <submittedName>
        <fullName evidence="10">Multiple sugar transport system permease protein</fullName>
    </submittedName>
</protein>
<feature type="region of interest" description="Disordered" evidence="8">
    <location>
        <begin position="1"/>
        <end position="29"/>
    </location>
</feature>
<gene>
    <name evidence="10" type="ORF">CLV29_1523</name>
</gene>
<accession>A0A4V3ENU1</accession>
<evidence type="ECO:0000259" key="9">
    <source>
        <dbReference type="PROSITE" id="PS50928"/>
    </source>
</evidence>
<feature type="transmembrane region" description="Helical" evidence="7">
    <location>
        <begin position="37"/>
        <end position="64"/>
    </location>
</feature>
<dbReference type="AlphaFoldDB" id="A0A4V3ENU1"/>
<evidence type="ECO:0000256" key="3">
    <source>
        <dbReference type="ARBA" id="ARBA00022475"/>
    </source>
</evidence>
<dbReference type="RefSeq" id="WP_133754329.1">
    <property type="nucleotide sequence ID" value="NZ_SOAW01000001.1"/>
</dbReference>
<dbReference type="Gene3D" id="1.10.3720.10">
    <property type="entry name" value="MetI-like"/>
    <property type="match status" value="1"/>
</dbReference>
<keyword evidence="5 7" id="KW-1133">Transmembrane helix</keyword>
<keyword evidence="6 7" id="KW-0472">Membrane</keyword>
<proteinExistence type="inferred from homology"/>
<feature type="transmembrane region" description="Helical" evidence="7">
    <location>
        <begin position="131"/>
        <end position="154"/>
    </location>
</feature>
<organism evidence="10 11">
    <name type="scientific">Naumannella halotolerans</name>
    <dbReference type="NCBI Taxonomy" id="993414"/>
    <lineage>
        <taxon>Bacteria</taxon>
        <taxon>Bacillati</taxon>
        <taxon>Actinomycetota</taxon>
        <taxon>Actinomycetes</taxon>
        <taxon>Propionibacteriales</taxon>
        <taxon>Propionibacteriaceae</taxon>
        <taxon>Naumannella</taxon>
    </lineage>
</organism>
<feature type="domain" description="ABC transmembrane type-1" evidence="9">
    <location>
        <begin position="94"/>
        <end position="310"/>
    </location>
</feature>
<evidence type="ECO:0000256" key="1">
    <source>
        <dbReference type="ARBA" id="ARBA00004651"/>
    </source>
</evidence>
<evidence type="ECO:0000313" key="10">
    <source>
        <dbReference type="EMBL" id="TDT33888.1"/>
    </source>
</evidence>
<dbReference type="SUPFAM" id="SSF161098">
    <property type="entry name" value="MetI-like"/>
    <property type="match status" value="1"/>
</dbReference>
<keyword evidence="11" id="KW-1185">Reference proteome</keyword>
<evidence type="ECO:0000256" key="6">
    <source>
        <dbReference type="ARBA" id="ARBA00023136"/>
    </source>
</evidence>
<sequence>MTSAEAVALPSSEDVDVPGPAPAAPKQSSGRRALTPYLFLSPTLVLLIGLMAVPIAMVIAYSFMKRAITNPDTSFVGLDNYLAVIQDPSFTVSLVNTLIFCAVSVVAHFVIGLAFALLLNSDLVPVGLRVAFRAILILPWLFTVAVTAVLWRMLLSPNGVINYLATNAGVVGAPIEWLSSADLALPAITFINIWCGYPFFMISLLAGLQGIPQDLYEAAKVDGAGPVAQFVSVTLPQLRPVIISMALLDFIWTSQQFALIWMTTGGGPINATEVLSTFTYKLAFASYDFAEASASAVIVLLLSTILAVLYVRHQRAKE</sequence>
<dbReference type="PANTHER" id="PTHR43005:SF1">
    <property type="entry name" value="SPERMIDINE_PUTRESCINE TRANSPORT SYSTEM PERMEASE PROTEIN"/>
    <property type="match status" value="1"/>
</dbReference>
<keyword evidence="10" id="KW-0762">Sugar transport</keyword>
<dbReference type="OrthoDB" id="9804439at2"/>
<dbReference type="EMBL" id="SOAW01000001">
    <property type="protein sequence ID" value="TDT33888.1"/>
    <property type="molecule type" value="Genomic_DNA"/>
</dbReference>
<evidence type="ECO:0000256" key="7">
    <source>
        <dbReference type="RuleBase" id="RU363032"/>
    </source>
</evidence>
<dbReference type="InterPro" id="IPR035906">
    <property type="entry name" value="MetI-like_sf"/>
</dbReference>
<dbReference type="GO" id="GO:0055085">
    <property type="term" value="P:transmembrane transport"/>
    <property type="evidence" value="ECO:0007669"/>
    <property type="project" value="InterPro"/>
</dbReference>
<feature type="transmembrane region" description="Helical" evidence="7">
    <location>
        <begin position="97"/>
        <end position="119"/>
    </location>
</feature>
<dbReference type="PANTHER" id="PTHR43005">
    <property type="entry name" value="BLR7065 PROTEIN"/>
    <property type="match status" value="1"/>
</dbReference>
<comment type="similarity">
    <text evidence="7">Belongs to the binding-protein-dependent transport system permease family.</text>
</comment>
<dbReference type="CDD" id="cd06261">
    <property type="entry name" value="TM_PBP2"/>
    <property type="match status" value="1"/>
</dbReference>
<feature type="transmembrane region" description="Helical" evidence="7">
    <location>
        <begin position="292"/>
        <end position="311"/>
    </location>
</feature>
<comment type="caution">
    <text evidence="10">The sequence shown here is derived from an EMBL/GenBank/DDBJ whole genome shotgun (WGS) entry which is preliminary data.</text>
</comment>